<dbReference type="EMBL" id="WTVA01000001">
    <property type="protein sequence ID" value="MZR21220.1"/>
    <property type="molecule type" value="Genomic_DNA"/>
</dbReference>
<protein>
    <submittedName>
        <fullName evidence="3">DUF2062 domain-containing protein</fullName>
    </submittedName>
</protein>
<proteinExistence type="predicted"/>
<evidence type="ECO:0000313" key="4">
    <source>
        <dbReference type="Proteomes" id="UP000445696"/>
    </source>
</evidence>
<feature type="transmembrane region" description="Helical" evidence="1">
    <location>
        <begin position="145"/>
        <end position="168"/>
    </location>
</feature>
<evidence type="ECO:0000259" key="2">
    <source>
        <dbReference type="Pfam" id="PF09835"/>
    </source>
</evidence>
<keyword evidence="1" id="KW-0472">Membrane</keyword>
<feature type="domain" description="DUF2062" evidence="2">
    <location>
        <begin position="26"/>
        <end position="180"/>
    </location>
</feature>
<dbReference type="InterPro" id="IPR018639">
    <property type="entry name" value="DUF2062"/>
</dbReference>
<gene>
    <name evidence="3" type="ORF">GQF03_02640</name>
</gene>
<keyword evidence="4" id="KW-1185">Reference proteome</keyword>
<organism evidence="3 4">
    <name type="scientific">Sneathiella chungangensis</name>
    <dbReference type="NCBI Taxonomy" id="1418234"/>
    <lineage>
        <taxon>Bacteria</taxon>
        <taxon>Pseudomonadati</taxon>
        <taxon>Pseudomonadota</taxon>
        <taxon>Alphaproteobacteria</taxon>
        <taxon>Sneathiellales</taxon>
        <taxon>Sneathiellaceae</taxon>
        <taxon>Sneathiella</taxon>
    </lineage>
</organism>
<dbReference type="Proteomes" id="UP000445696">
    <property type="component" value="Unassembled WGS sequence"/>
</dbReference>
<accession>A0A845MD01</accession>
<evidence type="ECO:0000313" key="3">
    <source>
        <dbReference type="EMBL" id="MZR21220.1"/>
    </source>
</evidence>
<evidence type="ECO:0000256" key="1">
    <source>
        <dbReference type="SAM" id="Phobius"/>
    </source>
</evidence>
<dbReference type="PANTHER" id="PTHR40547">
    <property type="entry name" value="SLL0298 PROTEIN"/>
    <property type="match status" value="1"/>
</dbReference>
<reference evidence="3 4" key="1">
    <citation type="journal article" date="2014" name="Int. J. Syst. Evol. Microbiol.">
        <title>Sneathiella chungangensis sp. nov., isolated from a marine sand, and emended description of the genus Sneathiella.</title>
        <authorList>
            <person name="Siamphan C."/>
            <person name="Kim H."/>
            <person name="Lee J.S."/>
            <person name="Kim W."/>
        </authorList>
    </citation>
    <scope>NUCLEOTIDE SEQUENCE [LARGE SCALE GENOMIC DNA]</scope>
    <source>
        <strain evidence="3 4">KCTC 32476</strain>
    </source>
</reference>
<dbReference type="OrthoDB" id="7360463at2"/>
<name>A0A845MD01_9PROT</name>
<feature type="transmembrane region" description="Helical" evidence="1">
    <location>
        <begin position="43"/>
        <end position="75"/>
    </location>
</feature>
<comment type="caution">
    <text evidence="3">The sequence shown here is derived from an EMBL/GenBank/DDBJ whole genome shotgun (WGS) entry which is preliminary data.</text>
</comment>
<dbReference type="PANTHER" id="PTHR40547:SF1">
    <property type="entry name" value="SLL0298 PROTEIN"/>
    <property type="match status" value="1"/>
</dbReference>
<keyword evidence="1" id="KW-1133">Transmembrane helix</keyword>
<sequence>MFRRRKKTTRFKQLADFFWPAIGFRRSSKYVGYRLARLKGSPYSLAAGFAFGAAVSFTPLVGLHFIISGVLAWIFRASILASALGTAVGNPWTFPFIWTLTYKVGRWMLGGEPGDKAFPDASLTTFFDGLWAGHWSEVSHIFFDVIHPMLISSLPIAIFVWIIFFYPLQALIRRFQDKRAQIITKARTRRANRRIADRDKLGVSEK</sequence>
<keyword evidence="1" id="KW-0812">Transmembrane</keyword>
<dbReference type="Pfam" id="PF09835">
    <property type="entry name" value="DUF2062"/>
    <property type="match status" value="1"/>
</dbReference>
<dbReference type="RefSeq" id="WP_161337627.1">
    <property type="nucleotide sequence ID" value="NZ_JBHSDG010000002.1"/>
</dbReference>
<dbReference type="AlphaFoldDB" id="A0A845MD01"/>